<proteinExistence type="predicted"/>
<keyword evidence="1" id="KW-0489">Methyltransferase</keyword>
<evidence type="ECO:0000313" key="2">
    <source>
        <dbReference type="Proteomes" id="UP000000292"/>
    </source>
</evidence>
<dbReference type="eggNOG" id="COG2226">
    <property type="taxonomic scope" value="Bacteria"/>
</dbReference>
<gene>
    <name evidence="1" type="ordered locus">TC41_2136</name>
</gene>
<dbReference type="Proteomes" id="UP000000292">
    <property type="component" value="Chromosome"/>
</dbReference>
<organism evidence="1 2">
    <name type="scientific">Alicyclobacillus acidocaldarius (strain Tc-4-1)</name>
    <name type="common">Bacillus acidocaldarius</name>
    <dbReference type="NCBI Taxonomy" id="1048834"/>
    <lineage>
        <taxon>Bacteria</taxon>
        <taxon>Bacillati</taxon>
        <taxon>Bacillota</taxon>
        <taxon>Bacilli</taxon>
        <taxon>Bacillales</taxon>
        <taxon>Alicyclobacillaceae</taxon>
        <taxon>Alicyclobacillus</taxon>
    </lineage>
</organism>
<dbReference type="KEGG" id="aad:TC41_2136"/>
<dbReference type="GO" id="GO:0032259">
    <property type="term" value="P:methylation"/>
    <property type="evidence" value="ECO:0007669"/>
    <property type="project" value="UniProtKB-KW"/>
</dbReference>
<reference evidence="2" key="2">
    <citation type="submission" date="2011-06" db="EMBL/GenBank/DDBJ databases">
        <title>The complete genome sequence of Alicyclobacillus acidocaldarius sp. Tc-4-1.</title>
        <authorList>
            <person name="Chen Y."/>
            <person name="He Y."/>
            <person name="Dong Z."/>
            <person name="Hu S."/>
        </authorList>
    </citation>
    <scope>NUCLEOTIDE SEQUENCE [LARGE SCALE GENOMIC DNA]</scope>
    <source>
        <strain evidence="2">Tc-4-1</strain>
    </source>
</reference>
<dbReference type="EMBL" id="CP002902">
    <property type="protein sequence ID" value="AEJ44043.1"/>
    <property type="molecule type" value="Genomic_DNA"/>
</dbReference>
<reference evidence="1 2" key="1">
    <citation type="journal article" date="2011" name="J. Bacteriol.">
        <title>Complete Genome Sequence of Alicyclobacillus acidocaldarius Strain Tc-4-1.</title>
        <authorList>
            <person name="Chen Y."/>
            <person name="He Y."/>
            <person name="Zhang B."/>
            <person name="Yang J."/>
            <person name="Li W."/>
            <person name="Dong Z."/>
            <person name="Hu S."/>
        </authorList>
    </citation>
    <scope>NUCLEOTIDE SEQUENCE [LARGE SCALE GENOMIC DNA]</scope>
    <source>
        <strain evidence="1 2">Tc-4-1</strain>
    </source>
</reference>
<evidence type="ECO:0000313" key="1">
    <source>
        <dbReference type="EMBL" id="AEJ44043.1"/>
    </source>
</evidence>
<dbReference type="HOGENOM" id="CLU_1987921_0_0_9"/>
<name>F8IF78_ALIAT</name>
<dbReference type="GO" id="GO:0008168">
    <property type="term" value="F:methyltransferase activity"/>
    <property type="evidence" value="ECO:0007669"/>
    <property type="project" value="UniProtKB-KW"/>
</dbReference>
<dbReference type="STRING" id="1048834.TC41_2136"/>
<keyword evidence="1" id="KW-0808">Transferase</keyword>
<dbReference type="OrthoDB" id="43862at2"/>
<dbReference type="PATRIC" id="fig|1048834.4.peg.2018"/>
<accession>F8IF78</accession>
<sequence>MKREILALLRDPVLGGPLEFVGGINFFTDPARAMQEMMRIAKPGTKVVVVDETERKVRSTYERVPFVRRWFRDRGALVGIPIHAVPKMAEDVRVQELDGGNLYGLTFRKPLGADGQTPGRRDLSF</sequence>
<dbReference type="AlphaFoldDB" id="F8IF78"/>
<dbReference type="RefSeq" id="WP_014464888.1">
    <property type="nucleotide sequence ID" value="NC_017167.1"/>
</dbReference>
<protein>
    <submittedName>
        <fullName evidence="1">Methyltransferase type 11</fullName>
    </submittedName>
</protein>